<name>A0A8S5LQT9_9CAUD</name>
<accession>A0A8S5LQT9</accession>
<proteinExistence type="predicted"/>
<protein>
    <submittedName>
        <fullName evidence="1">Uncharacterized protein</fullName>
    </submittedName>
</protein>
<sequence>MGLILRIGYKDLKINILVYYHIANIRIINNIAKS</sequence>
<reference evidence="1" key="1">
    <citation type="journal article" date="2021" name="Proc. Natl. Acad. Sci. U.S.A.">
        <title>A Catalog of Tens of Thousands of Viruses from Human Metagenomes Reveals Hidden Associations with Chronic Diseases.</title>
        <authorList>
            <person name="Tisza M.J."/>
            <person name="Buck C.B."/>
        </authorList>
    </citation>
    <scope>NUCLEOTIDE SEQUENCE</scope>
    <source>
        <strain evidence="1">CtfJc17</strain>
    </source>
</reference>
<evidence type="ECO:0000313" key="1">
    <source>
        <dbReference type="EMBL" id="DAD72413.1"/>
    </source>
</evidence>
<dbReference type="EMBL" id="BK015898">
    <property type="protein sequence ID" value="DAD72413.1"/>
    <property type="molecule type" value="Genomic_DNA"/>
</dbReference>
<organism evidence="1">
    <name type="scientific">Myoviridae sp. ctfJc17</name>
    <dbReference type="NCBI Taxonomy" id="2827612"/>
    <lineage>
        <taxon>Viruses</taxon>
        <taxon>Duplodnaviria</taxon>
        <taxon>Heunggongvirae</taxon>
        <taxon>Uroviricota</taxon>
        <taxon>Caudoviricetes</taxon>
    </lineage>
</organism>